<evidence type="ECO:0000256" key="8">
    <source>
        <dbReference type="SAM" id="Phobius"/>
    </source>
</evidence>
<protein>
    <recommendedName>
        <fullName evidence="9">G-protein coupled receptors family 1 profile domain-containing protein</fullName>
    </recommendedName>
</protein>
<dbReference type="SUPFAM" id="SSF81321">
    <property type="entry name" value="Family A G protein-coupled receptor-like"/>
    <property type="match status" value="1"/>
</dbReference>
<dbReference type="InterPro" id="IPR050427">
    <property type="entry name" value="Olfactory_Receptors"/>
</dbReference>
<evidence type="ECO:0000256" key="5">
    <source>
        <dbReference type="ARBA" id="ARBA00023136"/>
    </source>
</evidence>
<evidence type="ECO:0000259" key="9">
    <source>
        <dbReference type="PROSITE" id="PS50262"/>
    </source>
</evidence>
<feature type="non-terminal residue" evidence="10">
    <location>
        <position position="1"/>
    </location>
</feature>
<dbReference type="GO" id="GO:0005886">
    <property type="term" value="C:plasma membrane"/>
    <property type="evidence" value="ECO:0007669"/>
    <property type="project" value="UniProtKB-ARBA"/>
</dbReference>
<keyword evidence="3 8" id="KW-1133">Transmembrane helix</keyword>
<keyword evidence="6" id="KW-0675">Receptor</keyword>
<keyword evidence="4" id="KW-0297">G-protein coupled receptor</keyword>
<keyword evidence="2 8" id="KW-0812">Transmembrane</keyword>
<evidence type="ECO:0000313" key="11">
    <source>
        <dbReference type="Proteomes" id="UP000551758"/>
    </source>
</evidence>
<dbReference type="InterPro" id="IPR000725">
    <property type="entry name" value="Olfact_rcpt"/>
</dbReference>
<keyword evidence="11" id="KW-1185">Reference proteome</keyword>
<feature type="transmembrane region" description="Helical" evidence="8">
    <location>
        <begin position="71"/>
        <end position="89"/>
    </location>
</feature>
<evidence type="ECO:0000256" key="4">
    <source>
        <dbReference type="ARBA" id="ARBA00023040"/>
    </source>
</evidence>
<keyword evidence="5 8" id="KW-0472">Membrane</keyword>
<evidence type="ECO:0000313" key="10">
    <source>
        <dbReference type="EMBL" id="KAF5925603.1"/>
    </source>
</evidence>
<evidence type="ECO:0000256" key="7">
    <source>
        <dbReference type="ARBA" id="ARBA00023224"/>
    </source>
</evidence>
<dbReference type="GO" id="GO:0004930">
    <property type="term" value="F:G protein-coupled receptor activity"/>
    <property type="evidence" value="ECO:0007669"/>
    <property type="project" value="UniProtKB-KW"/>
</dbReference>
<name>A0A7J7FC13_DICBM</name>
<dbReference type="Pfam" id="PF13853">
    <property type="entry name" value="7tm_4"/>
    <property type="match status" value="1"/>
</dbReference>
<accession>A0A7J7FC13</accession>
<dbReference type="GO" id="GO:0004984">
    <property type="term" value="F:olfactory receptor activity"/>
    <property type="evidence" value="ECO:0007669"/>
    <property type="project" value="InterPro"/>
</dbReference>
<feature type="transmembrane region" description="Helical" evidence="8">
    <location>
        <begin position="153"/>
        <end position="175"/>
    </location>
</feature>
<feature type="transmembrane region" description="Helical" evidence="8">
    <location>
        <begin position="187"/>
        <end position="210"/>
    </location>
</feature>
<reference evidence="10 11" key="1">
    <citation type="journal article" date="2020" name="Mol. Biol. Evol.">
        <title>Interspecific Gene Flow and the Evolution of Specialization in Black and White Rhinoceros.</title>
        <authorList>
            <person name="Moodley Y."/>
            <person name="Westbury M.V."/>
            <person name="Russo I.M."/>
            <person name="Gopalakrishnan S."/>
            <person name="Rakotoarivelo A."/>
            <person name="Olsen R.A."/>
            <person name="Prost S."/>
            <person name="Tunstall T."/>
            <person name="Ryder O.A."/>
            <person name="Dalen L."/>
            <person name="Bruford M.W."/>
        </authorList>
    </citation>
    <scope>NUCLEOTIDE SEQUENCE [LARGE SCALE GENOMIC DNA]</scope>
    <source>
        <strain evidence="10">SBR-YM</strain>
        <tissue evidence="10">Skin</tissue>
    </source>
</reference>
<keyword evidence="7" id="KW-0807">Transducer</keyword>
<feature type="domain" description="G-protein coupled receptors family 1 profile" evidence="9">
    <location>
        <begin position="83"/>
        <end position="237"/>
    </location>
</feature>
<comment type="subcellular location">
    <subcellularLocation>
        <location evidence="1">Membrane</location>
        <topology evidence="1">Multi-pass membrane protein</topology>
    </subcellularLocation>
</comment>
<dbReference type="EMBL" id="JACDTQ010000812">
    <property type="protein sequence ID" value="KAF5925603.1"/>
    <property type="molecule type" value="Genomic_DNA"/>
</dbReference>
<proteinExistence type="predicted"/>
<evidence type="ECO:0000256" key="1">
    <source>
        <dbReference type="ARBA" id="ARBA00004141"/>
    </source>
</evidence>
<dbReference type="Proteomes" id="UP000551758">
    <property type="component" value="Unassembled WGS sequence"/>
</dbReference>
<dbReference type="Gene3D" id="1.20.1070.10">
    <property type="entry name" value="Rhodopsin 7-helix transmembrane proteins"/>
    <property type="match status" value="1"/>
</dbReference>
<organism evidence="10 11">
    <name type="scientific">Diceros bicornis minor</name>
    <name type="common">South-central black rhinoceros</name>
    <dbReference type="NCBI Taxonomy" id="77932"/>
    <lineage>
        <taxon>Eukaryota</taxon>
        <taxon>Metazoa</taxon>
        <taxon>Chordata</taxon>
        <taxon>Craniata</taxon>
        <taxon>Vertebrata</taxon>
        <taxon>Euteleostomi</taxon>
        <taxon>Mammalia</taxon>
        <taxon>Eutheria</taxon>
        <taxon>Laurasiatheria</taxon>
        <taxon>Perissodactyla</taxon>
        <taxon>Rhinocerotidae</taxon>
        <taxon>Diceros</taxon>
    </lineage>
</organism>
<gene>
    <name evidence="10" type="ORF">HPG69_002050</name>
</gene>
<evidence type="ECO:0000256" key="2">
    <source>
        <dbReference type="ARBA" id="ARBA00022692"/>
    </source>
</evidence>
<comment type="caution">
    <text evidence="10">The sequence shown here is derived from an EMBL/GenBank/DDBJ whole genome shotgun (WGS) entry which is preliminary data.</text>
</comment>
<dbReference type="InterPro" id="IPR017452">
    <property type="entry name" value="GPCR_Rhodpsn_7TM"/>
</dbReference>
<dbReference type="PROSITE" id="PS50262">
    <property type="entry name" value="G_PROTEIN_RECEP_F1_2"/>
    <property type="match status" value="1"/>
</dbReference>
<evidence type="ECO:0000256" key="3">
    <source>
        <dbReference type="ARBA" id="ARBA00022989"/>
    </source>
</evidence>
<dbReference type="AlphaFoldDB" id="A0A7J7FC13"/>
<evidence type="ECO:0000256" key="6">
    <source>
        <dbReference type="ARBA" id="ARBA00023170"/>
    </source>
</evidence>
<sequence length="262" mass="29370">NISASPLLIEPMDRANLFYLNLEASLSLLVLLCVLHGNYPGKPLHCICMPKMISDLFIDCNIMSFPKCMKQIFFIHVMGGTEVVLLITYDRYNAICKPLHYLIITNPKMCVSFVVAAWIGGIIHVVSQFVVVIICPFVALIKHNLEFVSIANSGLISMTTFFSLITSYILVLVTVWKHSSGHLSKAFVTLSAHTTVVILFCMPCMFLYVWSFLTTPLDKHLFIVDFAITPVLNPDNYTSKSKDMRVALRSLDKQIVGSSRIS</sequence>
<dbReference type="PANTHER" id="PTHR48002">
    <property type="entry name" value="OLFACTORY RECEPTOR"/>
    <property type="match status" value="1"/>
</dbReference>
<feature type="transmembrane region" description="Helical" evidence="8">
    <location>
        <begin position="17"/>
        <end position="37"/>
    </location>
</feature>
<feature type="transmembrane region" description="Helical" evidence="8">
    <location>
        <begin position="110"/>
        <end position="141"/>
    </location>
</feature>